<keyword evidence="1" id="KW-0540">Nuclease</keyword>
<keyword evidence="3" id="KW-0378">Hydrolase</keyword>
<evidence type="ECO:0000256" key="2">
    <source>
        <dbReference type="ARBA" id="ARBA00022723"/>
    </source>
</evidence>
<dbReference type="RefSeq" id="WP_035122497.1">
    <property type="nucleotide sequence ID" value="NZ_JRNE01000055.1"/>
</dbReference>
<dbReference type="EMBL" id="JRNE01000055">
    <property type="protein sequence ID" value="KGF16396.1"/>
    <property type="molecule type" value="Genomic_DNA"/>
</dbReference>
<protein>
    <recommendedName>
        <fullName evidence="5">PIN domain-containing protein</fullName>
    </recommendedName>
</protein>
<comment type="caution">
    <text evidence="6">The sequence shown here is derived from an EMBL/GenBank/DDBJ whole genome shotgun (WGS) entry which is preliminary data.</text>
</comment>
<dbReference type="Proteomes" id="UP000029548">
    <property type="component" value="Unassembled WGS sequence"/>
</dbReference>
<dbReference type="AlphaFoldDB" id="A0A095Y2Z0"/>
<evidence type="ECO:0000259" key="5">
    <source>
        <dbReference type="Pfam" id="PF13470"/>
    </source>
</evidence>
<gene>
    <name evidence="6" type="ORF">HMPREF1650_07920</name>
</gene>
<dbReference type="GO" id="GO:0004518">
    <property type="term" value="F:nuclease activity"/>
    <property type="evidence" value="ECO:0007669"/>
    <property type="project" value="UniProtKB-KW"/>
</dbReference>
<feature type="domain" description="PIN" evidence="5">
    <location>
        <begin position="9"/>
        <end position="117"/>
    </location>
</feature>
<keyword evidence="2" id="KW-0479">Metal-binding</keyword>
<dbReference type="InterPro" id="IPR002716">
    <property type="entry name" value="PIN_dom"/>
</dbReference>
<keyword evidence="4" id="KW-0460">Magnesium</keyword>
<organism evidence="6 7">
    <name type="scientific">Corynebacterium freneyi DNF00450</name>
    <dbReference type="NCBI Taxonomy" id="1287475"/>
    <lineage>
        <taxon>Bacteria</taxon>
        <taxon>Bacillati</taxon>
        <taxon>Actinomycetota</taxon>
        <taxon>Actinomycetes</taxon>
        <taxon>Mycobacteriales</taxon>
        <taxon>Corynebacteriaceae</taxon>
        <taxon>Corynebacterium</taxon>
    </lineage>
</organism>
<reference evidence="6 7" key="1">
    <citation type="submission" date="2014-07" db="EMBL/GenBank/DDBJ databases">
        <authorList>
            <person name="McCorrison J."/>
            <person name="Sanka R."/>
            <person name="Torralba M."/>
            <person name="Gillis M."/>
            <person name="Haft D.H."/>
            <person name="Methe B."/>
            <person name="Sutton G."/>
            <person name="Nelson K.E."/>
        </authorList>
    </citation>
    <scope>NUCLEOTIDE SEQUENCE [LARGE SCALE GENOMIC DNA]</scope>
    <source>
        <strain evidence="6 7">DNF00450</strain>
    </source>
</reference>
<dbReference type="GO" id="GO:0016787">
    <property type="term" value="F:hydrolase activity"/>
    <property type="evidence" value="ECO:0007669"/>
    <property type="project" value="UniProtKB-KW"/>
</dbReference>
<dbReference type="Pfam" id="PF13470">
    <property type="entry name" value="PIN_3"/>
    <property type="match status" value="1"/>
</dbReference>
<evidence type="ECO:0000256" key="4">
    <source>
        <dbReference type="ARBA" id="ARBA00022842"/>
    </source>
</evidence>
<evidence type="ECO:0000256" key="3">
    <source>
        <dbReference type="ARBA" id="ARBA00022801"/>
    </source>
</evidence>
<evidence type="ECO:0000313" key="6">
    <source>
        <dbReference type="EMBL" id="KGF16396.1"/>
    </source>
</evidence>
<evidence type="ECO:0000256" key="1">
    <source>
        <dbReference type="ARBA" id="ARBA00022722"/>
    </source>
</evidence>
<accession>A0A095Y2Z0</accession>
<sequence>MAALVPNSVLPDANVWVSQTLHSWFALIAAETRGDWRFYWTEDILAEALYHRRKRWPQAPSSWVERARDRLMVSMGDHRIDSFEIDTSVSYPDGFDAHVHSAAVKAGIAHVVSDDRKGFVGLYDDPDDCPYEVYTADEFLCLVADSAMPVIDAVIKLQHEYFCGLGKPFSLPSKLEDANAHRFADVVRQRLQVIL</sequence>
<name>A0A095Y2Z0_9CORY</name>
<dbReference type="GO" id="GO:0046872">
    <property type="term" value="F:metal ion binding"/>
    <property type="evidence" value="ECO:0007669"/>
    <property type="project" value="UniProtKB-KW"/>
</dbReference>
<proteinExistence type="predicted"/>
<evidence type="ECO:0000313" key="7">
    <source>
        <dbReference type="Proteomes" id="UP000029548"/>
    </source>
</evidence>
<dbReference type="eggNOG" id="ENOG5030JI9">
    <property type="taxonomic scope" value="Bacteria"/>
</dbReference>